<dbReference type="EMBL" id="MN739338">
    <property type="protein sequence ID" value="QHS99294.1"/>
    <property type="molecule type" value="Genomic_DNA"/>
</dbReference>
<sequence length="328" mass="38632">MSSTMLSDCIEKEIEFRVNTEMINRKAEIGQHLLDREKHLLTLQQNISIDEKKIEVQLELLRVERLRLNEKIEEQEKHYKHFTDILNKRQDSINAAVRDSGEDRFVSINVGGKVFHTIQRTLSNISPFFAQLFSDKWRDDGRKTMRDCNGYIFIDRSPMFFDNILNWSRNGGDPYELRDFIKKQTICTFELKTFMKTLDYFGIEYANNNQAPELKVGDHIQIYWRGDKKTYNCCVIKIVVDAVLGENQVVVRYEDGDVWAYRLSYLFKMTGPHNIYAVNLMKNEVVFVKNNEYGKIKKGNGTQWWHYGIEHGSTKVHQTNNNLKTSNY</sequence>
<accession>A0A6C0C6A6</accession>
<proteinExistence type="predicted"/>
<dbReference type="SMART" id="SM00225">
    <property type="entry name" value="BTB"/>
    <property type="match status" value="1"/>
</dbReference>
<dbReference type="Gene3D" id="3.30.710.10">
    <property type="entry name" value="Potassium Channel Kv1.1, Chain A"/>
    <property type="match status" value="1"/>
</dbReference>
<dbReference type="GO" id="GO:0051260">
    <property type="term" value="P:protein homooligomerization"/>
    <property type="evidence" value="ECO:0007669"/>
    <property type="project" value="InterPro"/>
</dbReference>
<dbReference type="AlphaFoldDB" id="A0A6C0C6A6"/>
<dbReference type="InterPro" id="IPR000210">
    <property type="entry name" value="BTB/POZ_dom"/>
</dbReference>
<dbReference type="SUPFAM" id="SSF54695">
    <property type="entry name" value="POZ domain"/>
    <property type="match status" value="1"/>
</dbReference>
<protein>
    <recommendedName>
        <fullName evidence="1">BTB domain-containing protein</fullName>
    </recommendedName>
</protein>
<feature type="domain" description="BTB" evidence="1">
    <location>
        <begin position="102"/>
        <end position="171"/>
    </location>
</feature>
<dbReference type="InterPro" id="IPR045068">
    <property type="entry name" value="BACURD1-3"/>
</dbReference>
<reference evidence="2" key="1">
    <citation type="journal article" date="2020" name="Nature">
        <title>Giant virus diversity and host interactions through global metagenomics.</title>
        <authorList>
            <person name="Schulz F."/>
            <person name="Roux S."/>
            <person name="Paez-Espino D."/>
            <person name="Jungbluth S."/>
            <person name="Walsh D.A."/>
            <person name="Denef V.J."/>
            <person name="McMahon K.D."/>
            <person name="Konstantinidis K.T."/>
            <person name="Eloe-Fadrosh E.A."/>
            <person name="Kyrpides N.C."/>
            <person name="Woyke T."/>
        </authorList>
    </citation>
    <scope>NUCLEOTIDE SEQUENCE</scope>
    <source>
        <strain evidence="2">GVMAG-M-3300020185-33</strain>
    </source>
</reference>
<name>A0A6C0C6A6_9ZZZZ</name>
<evidence type="ECO:0000259" key="1">
    <source>
        <dbReference type="PROSITE" id="PS50097"/>
    </source>
</evidence>
<dbReference type="Pfam" id="PF02214">
    <property type="entry name" value="BTB_2"/>
    <property type="match status" value="1"/>
</dbReference>
<dbReference type="InterPro" id="IPR011333">
    <property type="entry name" value="SKP1/BTB/POZ_sf"/>
</dbReference>
<dbReference type="PANTHER" id="PTHR11145:SF8">
    <property type="entry name" value="RE57120P"/>
    <property type="match status" value="1"/>
</dbReference>
<organism evidence="2">
    <name type="scientific">viral metagenome</name>
    <dbReference type="NCBI Taxonomy" id="1070528"/>
    <lineage>
        <taxon>unclassified sequences</taxon>
        <taxon>metagenomes</taxon>
        <taxon>organismal metagenomes</taxon>
    </lineage>
</organism>
<dbReference type="InterPro" id="IPR003131">
    <property type="entry name" value="T1-type_BTB"/>
</dbReference>
<dbReference type="PANTHER" id="PTHR11145">
    <property type="entry name" value="BTB/POZ DOMAIN-CONTAINING ADAPTER FOR CUL3-MEDIATED RHOA DEGRADATION PROTEIN FAMILY MEMBER"/>
    <property type="match status" value="1"/>
</dbReference>
<dbReference type="PROSITE" id="PS50097">
    <property type="entry name" value="BTB"/>
    <property type="match status" value="1"/>
</dbReference>
<evidence type="ECO:0000313" key="2">
    <source>
        <dbReference type="EMBL" id="QHS99294.1"/>
    </source>
</evidence>